<dbReference type="Gene3D" id="3.20.70.20">
    <property type="match status" value="1"/>
</dbReference>
<accession>A0A8H7GVE0</accession>
<dbReference type="InterPro" id="IPR000788">
    <property type="entry name" value="RNR_lg_C"/>
</dbReference>
<organism evidence="5 6">
    <name type="scientific">Metschnikowia pulcherrima</name>
    <dbReference type="NCBI Taxonomy" id="27326"/>
    <lineage>
        <taxon>Eukaryota</taxon>
        <taxon>Fungi</taxon>
        <taxon>Dikarya</taxon>
        <taxon>Ascomycota</taxon>
        <taxon>Saccharomycotina</taxon>
        <taxon>Pichiomycetes</taxon>
        <taxon>Metschnikowiaceae</taxon>
        <taxon>Metschnikowia</taxon>
    </lineage>
</organism>
<reference evidence="5" key="1">
    <citation type="submission" date="2020-10" db="EMBL/GenBank/DDBJ databases">
        <title>The Whole-Genome Sequence of Metschnikowia persimmonesis, a Novel Endophytic Yeast Species Isolated from Medicinal Plant Diospyros kaki Thumb.</title>
        <authorList>
            <person name="Rahmat E."/>
            <person name="Kang Y."/>
        </authorList>
    </citation>
    <scope>NUCLEOTIDE SEQUENCE</scope>
    <source>
        <strain evidence="5">KIOM G15050</strain>
    </source>
</reference>
<comment type="caution">
    <text evidence="5">The sequence shown here is derived from an EMBL/GenBank/DDBJ whole genome shotgun (WGS) entry which is preliminary data.</text>
</comment>
<dbReference type="Pfam" id="PF02867">
    <property type="entry name" value="Ribonuc_red_lgC"/>
    <property type="match status" value="1"/>
</dbReference>
<evidence type="ECO:0000256" key="1">
    <source>
        <dbReference type="ARBA" id="ARBA00010406"/>
    </source>
</evidence>
<dbReference type="GO" id="GO:0005524">
    <property type="term" value="F:ATP binding"/>
    <property type="evidence" value="ECO:0007669"/>
    <property type="project" value="TreeGrafter"/>
</dbReference>
<evidence type="ECO:0000256" key="3">
    <source>
        <dbReference type="SAM" id="MobiDB-lite"/>
    </source>
</evidence>
<dbReference type="PANTHER" id="PTHR11573">
    <property type="entry name" value="RIBONUCLEOSIDE-DIPHOSPHATE REDUCTASE LARGE CHAIN"/>
    <property type="match status" value="1"/>
</dbReference>
<dbReference type="Proteomes" id="UP000649328">
    <property type="component" value="Unassembled WGS sequence"/>
</dbReference>
<sequence length="472" mass="53113">MKRVEQNGDWTLFSPNEAPGLPEVYGDEFEALYEKYEREGRGRSTVKAQKLWYAILEAQTETGTPFMLYKDACNKKTNQKNLGTIKSSNLCCEIVEYSAPDEVAVCNLASIALPSFVERDATSVWYNFEKLHEVTKVVTRNLNRIIDRNFYPVEEARRSNMRNRPIALGVQGLADAFMTLRLPFDSQAARELNIQIFETIYHAAVESSIELAAEEGPYETYEGSPALKGLLQYDLWDRKPTELWDWDTLKQNLAKHGLRNSLLVAPMPTASTSQILGNNECFEPYTSNIYSRRVLAGEFQIVNSHMLKDLVDLGIWNDSMKNNIISNNGSIQSLPNIPDEIKALYKTVWEISQKHIIDMAADRAAFIDQSQSLNIHIKDPTMGKLTSMHFYGWKKGLKTGIVSTEPTSLENSIQELRISNAEQPKPEAAAAEPAQPTEKKENDDADLEADIYSSQVIACAIDNPESCTMCSG</sequence>
<dbReference type="InterPro" id="IPR039718">
    <property type="entry name" value="Rrm1"/>
</dbReference>
<dbReference type="GO" id="GO:0005971">
    <property type="term" value="C:ribonucleoside-diphosphate reductase complex"/>
    <property type="evidence" value="ECO:0007669"/>
    <property type="project" value="TreeGrafter"/>
</dbReference>
<keyword evidence="6" id="KW-1185">Reference proteome</keyword>
<dbReference type="GO" id="GO:0009263">
    <property type="term" value="P:deoxyribonucleotide biosynthetic process"/>
    <property type="evidence" value="ECO:0007669"/>
    <property type="project" value="UniProtKB-KW"/>
</dbReference>
<name>A0A8H7GVE0_9ASCO</name>
<dbReference type="OrthoDB" id="3000483at2759"/>
<comment type="similarity">
    <text evidence="1">Belongs to the ribonucleoside diphosphate reductase large chain family.</text>
</comment>
<protein>
    <recommendedName>
        <fullName evidence="4">Ribonucleotide reductase large subunit domain-containing protein</fullName>
    </recommendedName>
</protein>
<evidence type="ECO:0000256" key="2">
    <source>
        <dbReference type="ARBA" id="ARBA00023116"/>
    </source>
</evidence>
<evidence type="ECO:0000313" key="5">
    <source>
        <dbReference type="EMBL" id="KAF8003346.1"/>
    </source>
</evidence>
<dbReference type="SUPFAM" id="SSF51998">
    <property type="entry name" value="PFL-like glycyl radical enzymes"/>
    <property type="match status" value="1"/>
</dbReference>
<dbReference type="EMBL" id="JACBPP010000003">
    <property type="protein sequence ID" value="KAF8003346.1"/>
    <property type="molecule type" value="Genomic_DNA"/>
</dbReference>
<dbReference type="InterPro" id="IPR013346">
    <property type="entry name" value="NrdE_NrdA_C"/>
</dbReference>
<dbReference type="PRINTS" id="PR01183">
    <property type="entry name" value="RIBORDTASEM1"/>
</dbReference>
<proteinExistence type="inferred from homology"/>
<evidence type="ECO:0000259" key="4">
    <source>
        <dbReference type="PROSITE" id="PS00089"/>
    </source>
</evidence>
<dbReference type="PROSITE" id="PS00089">
    <property type="entry name" value="RIBORED_LARGE"/>
    <property type="match status" value="1"/>
</dbReference>
<dbReference type="AlphaFoldDB" id="A0A8H7GVE0"/>
<dbReference type="PANTHER" id="PTHR11573:SF6">
    <property type="entry name" value="RIBONUCLEOSIDE-DIPHOSPHATE REDUCTASE LARGE SUBUNIT"/>
    <property type="match status" value="1"/>
</dbReference>
<evidence type="ECO:0000313" key="6">
    <source>
        <dbReference type="Proteomes" id="UP000649328"/>
    </source>
</evidence>
<dbReference type="NCBIfam" id="TIGR02506">
    <property type="entry name" value="NrdE_NrdA"/>
    <property type="match status" value="1"/>
</dbReference>
<keyword evidence="2" id="KW-0215">Deoxyribonucleotide synthesis</keyword>
<feature type="region of interest" description="Disordered" evidence="3">
    <location>
        <begin position="419"/>
        <end position="447"/>
    </location>
</feature>
<feature type="compositionally biased region" description="Low complexity" evidence="3">
    <location>
        <begin position="421"/>
        <end position="436"/>
    </location>
</feature>
<gene>
    <name evidence="5" type="ORF">HF325_002591</name>
</gene>
<dbReference type="GO" id="GO:0004748">
    <property type="term" value="F:ribonucleoside-diphosphate reductase activity, thioredoxin disulfide as acceptor"/>
    <property type="evidence" value="ECO:0007669"/>
    <property type="project" value="TreeGrafter"/>
</dbReference>
<feature type="domain" description="Ribonucleotide reductase large subunit" evidence="4">
    <location>
        <begin position="246"/>
        <end position="268"/>
    </location>
</feature>